<dbReference type="EMBL" id="JARPUR010000001">
    <property type="protein sequence ID" value="KAK4887327.1"/>
    <property type="molecule type" value="Genomic_DNA"/>
</dbReference>
<evidence type="ECO:0000256" key="7">
    <source>
        <dbReference type="RuleBase" id="RU079119"/>
    </source>
</evidence>
<dbReference type="SUPFAM" id="SSF55797">
    <property type="entry name" value="PR-1-like"/>
    <property type="match status" value="1"/>
</dbReference>
<dbReference type="GO" id="GO:0016491">
    <property type="term" value="F:oxidoreductase activity"/>
    <property type="evidence" value="ECO:0007669"/>
    <property type="project" value="InterPro"/>
</dbReference>
<evidence type="ECO:0000259" key="8">
    <source>
        <dbReference type="SMART" id="SM00198"/>
    </source>
</evidence>
<keyword evidence="7" id="KW-0012">Acyltransferase</keyword>
<feature type="transmembrane region" description="Helical" evidence="7">
    <location>
        <begin position="227"/>
        <end position="250"/>
    </location>
</feature>
<dbReference type="Proteomes" id="UP001353858">
    <property type="component" value="Unassembled WGS sequence"/>
</dbReference>
<evidence type="ECO:0000313" key="10">
    <source>
        <dbReference type="Proteomes" id="UP001353858"/>
    </source>
</evidence>
<sequence>MTDVIDLNESRKNVILSSLRSVVVVLLPFLIVFEAVRNTITWHCQQFWGASANFWQTQWDKILDYVGEDPFTLWVYGSVIVSVSVYWLVGIIYTTLDLFNKPSGIMRYKVQPGTNEPVDKKRVLKVIACVSFNQLLGIPFGVFVYKAMEWRTYPDIRILPTFHWVLFELAVFLIVEEILFYYTHRLFHHKYVYKYIHKKHHEWTAPIAITAIYTHPIEHIVSNVFPVFFGVFVMGAHVATAGLWSSLAILSTLHTHSGYHLPFLPSPEFHDYHHLKFNQNYGVLGILDRIHGTDVQFRNSQEYKRHIFTLNFVPLRETYPDSSEKYRAGKQKCSQVKPDRTHHCSCCETCVLKMDHHCPWMNNCISVVNYKSFILLLFYFSVYALFCFGTTAEYFIVSWKSSTKSLHDIQVIIIFIVFFITGFLIMLFFIFHLYLLFTNTTALEQLLKPNFSEHSEVVSFNLGCYKNIVEVFGNSYICCCCPIEKTKCDGVNFQVAYPAQRCLVSGRCEEGQDRSLNDKMRNWVIEIHNKLRNKFAFDQQASNLNAISYSKEIEFVAQCWSNTCKTTHDLCRTTSAYRDLDQNIYVRSSSTRFPYCNRNEIETAIKIWFSDNKTNEQFIESKYWKINQHATHRLWSETKHVGCGCTTAKKNGEYLLYFYCNYGPPIDTTNFTSYIPGPPCSNCNGSCNEIHKGLCGEIENVRSDYWEPPYRFRRMDVLLRRSRTSSVSSLHISLFSAVLEIIFLCI</sequence>
<dbReference type="Pfam" id="PF01529">
    <property type="entry name" value="DHHC"/>
    <property type="match status" value="1"/>
</dbReference>
<dbReference type="InterPro" id="IPR035940">
    <property type="entry name" value="CAP_sf"/>
</dbReference>
<keyword evidence="10" id="KW-1185">Reference proteome</keyword>
<comment type="caution">
    <text evidence="7">Lacks conserved residue(s) required for the propagation of feature annotation.</text>
</comment>
<evidence type="ECO:0000256" key="4">
    <source>
        <dbReference type="ARBA" id="ARBA00022692"/>
    </source>
</evidence>
<dbReference type="Pfam" id="PF04116">
    <property type="entry name" value="FA_hydroxylase"/>
    <property type="match status" value="1"/>
</dbReference>
<dbReference type="GO" id="GO:0016020">
    <property type="term" value="C:membrane"/>
    <property type="evidence" value="ECO:0007669"/>
    <property type="project" value="UniProtKB-SubCell"/>
</dbReference>
<keyword evidence="6 7" id="KW-0472">Membrane</keyword>
<protein>
    <recommendedName>
        <fullName evidence="7">Palmitoyltransferase</fullName>
        <ecNumber evidence="7">2.3.1.225</ecNumber>
    </recommendedName>
</protein>
<dbReference type="InterPro" id="IPR006694">
    <property type="entry name" value="Fatty_acid_hydroxylase"/>
</dbReference>
<evidence type="ECO:0000256" key="3">
    <source>
        <dbReference type="ARBA" id="ARBA00022525"/>
    </source>
</evidence>
<organism evidence="9 10">
    <name type="scientific">Aquatica leii</name>
    <dbReference type="NCBI Taxonomy" id="1421715"/>
    <lineage>
        <taxon>Eukaryota</taxon>
        <taxon>Metazoa</taxon>
        <taxon>Ecdysozoa</taxon>
        <taxon>Arthropoda</taxon>
        <taxon>Hexapoda</taxon>
        <taxon>Insecta</taxon>
        <taxon>Pterygota</taxon>
        <taxon>Neoptera</taxon>
        <taxon>Endopterygota</taxon>
        <taxon>Coleoptera</taxon>
        <taxon>Polyphaga</taxon>
        <taxon>Elateriformia</taxon>
        <taxon>Elateroidea</taxon>
        <taxon>Lampyridae</taxon>
        <taxon>Luciolinae</taxon>
        <taxon>Aquatica</taxon>
    </lineage>
</organism>
<feature type="transmembrane region" description="Helical" evidence="7">
    <location>
        <begin position="373"/>
        <end position="397"/>
    </location>
</feature>
<keyword evidence="4 7" id="KW-0812">Transmembrane</keyword>
<dbReference type="CDD" id="cd05380">
    <property type="entry name" value="CAP_euk"/>
    <property type="match status" value="1"/>
</dbReference>
<feature type="transmembrane region" description="Helical" evidence="7">
    <location>
        <begin position="203"/>
        <end position="221"/>
    </location>
</feature>
<dbReference type="PANTHER" id="PTHR11863">
    <property type="entry name" value="STEROL DESATURASE"/>
    <property type="match status" value="1"/>
</dbReference>
<dbReference type="GO" id="GO:0005576">
    <property type="term" value="C:extracellular region"/>
    <property type="evidence" value="ECO:0007669"/>
    <property type="project" value="UniProtKB-SubCell"/>
</dbReference>
<dbReference type="GO" id="GO:0005506">
    <property type="term" value="F:iron ion binding"/>
    <property type="evidence" value="ECO:0007669"/>
    <property type="project" value="InterPro"/>
</dbReference>
<comment type="domain">
    <text evidence="7">The DHHC domain is required for palmitoyltransferase activity.</text>
</comment>
<evidence type="ECO:0000256" key="5">
    <source>
        <dbReference type="ARBA" id="ARBA00022989"/>
    </source>
</evidence>
<dbReference type="EC" id="2.3.1.225" evidence="7"/>
<comment type="similarity">
    <text evidence="7">Belongs to the DHHC palmitoyltransferase family.</text>
</comment>
<keyword evidence="5 7" id="KW-1133">Transmembrane helix</keyword>
<dbReference type="GO" id="GO:0019706">
    <property type="term" value="F:protein-cysteine S-palmitoyltransferase activity"/>
    <property type="evidence" value="ECO:0007669"/>
    <property type="project" value="UniProtKB-EC"/>
</dbReference>
<dbReference type="PROSITE" id="PS50216">
    <property type="entry name" value="DHHC"/>
    <property type="match status" value="1"/>
</dbReference>
<evidence type="ECO:0000313" key="9">
    <source>
        <dbReference type="EMBL" id="KAK4887327.1"/>
    </source>
</evidence>
<gene>
    <name evidence="9" type="ORF">RN001_003598</name>
</gene>
<dbReference type="Pfam" id="PF00188">
    <property type="entry name" value="CAP"/>
    <property type="match status" value="1"/>
</dbReference>
<keyword evidence="3" id="KW-0964">Secreted</keyword>
<dbReference type="InterPro" id="IPR001594">
    <property type="entry name" value="Palmitoyltrfase_DHHC"/>
</dbReference>
<feature type="transmembrane region" description="Helical" evidence="7">
    <location>
        <begin position="73"/>
        <end position="99"/>
    </location>
</feature>
<name>A0AAN7SKV6_9COLE</name>
<dbReference type="AlphaFoldDB" id="A0AAN7SKV6"/>
<keyword evidence="7" id="KW-0808">Transferase</keyword>
<dbReference type="Gene3D" id="3.40.33.10">
    <property type="entry name" value="CAP"/>
    <property type="match status" value="1"/>
</dbReference>
<evidence type="ECO:0000256" key="6">
    <source>
        <dbReference type="ARBA" id="ARBA00023136"/>
    </source>
</evidence>
<evidence type="ECO:0000256" key="2">
    <source>
        <dbReference type="ARBA" id="ARBA00004613"/>
    </source>
</evidence>
<evidence type="ECO:0000256" key="1">
    <source>
        <dbReference type="ARBA" id="ARBA00004141"/>
    </source>
</evidence>
<comment type="caution">
    <text evidence="9">The sequence shown here is derived from an EMBL/GenBank/DDBJ whole genome shotgun (WGS) entry which is preliminary data.</text>
</comment>
<dbReference type="GO" id="GO:0008610">
    <property type="term" value="P:lipid biosynthetic process"/>
    <property type="evidence" value="ECO:0007669"/>
    <property type="project" value="InterPro"/>
</dbReference>
<dbReference type="SMART" id="SM00198">
    <property type="entry name" value="SCP"/>
    <property type="match status" value="1"/>
</dbReference>
<feature type="transmembrane region" description="Helical" evidence="7">
    <location>
        <begin position="409"/>
        <end position="437"/>
    </location>
</feature>
<accession>A0AAN7SKV6</accession>
<comment type="catalytic activity">
    <reaction evidence="7">
        <text>L-cysteinyl-[protein] + hexadecanoyl-CoA = S-hexadecanoyl-L-cysteinyl-[protein] + CoA</text>
        <dbReference type="Rhea" id="RHEA:36683"/>
        <dbReference type="Rhea" id="RHEA-COMP:10131"/>
        <dbReference type="Rhea" id="RHEA-COMP:11032"/>
        <dbReference type="ChEBI" id="CHEBI:29950"/>
        <dbReference type="ChEBI" id="CHEBI:57287"/>
        <dbReference type="ChEBI" id="CHEBI:57379"/>
        <dbReference type="ChEBI" id="CHEBI:74151"/>
        <dbReference type="EC" id="2.3.1.225"/>
    </reaction>
</comment>
<reference evidence="10" key="1">
    <citation type="submission" date="2023-01" db="EMBL/GenBank/DDBJ databases">
        <title>Key to firefly adult light organ development and bioluminescence: homeobox transcription factors regulate luciferase expression and transportation to peroxisome.</title>
        <authorList>
            <person name="Fu X."/>
        </authorList>
    </citation>
    <scope>NUCLEOTIDE SEQUENCE [LARGE SCALE GENOMIC DNA]</scope>
</reference>
<dbReference type="InterPro" id="IPR050307">
    <property type="entry name" value="Sterol_Desaturase_Related"/>
</dbReference>
<comment type="subcellular location">
    <subcellularLocation>
        <location evidence="1">Membrane</location>
        <topology evidence="1">Multi-pass membrane protein</topology>
    </subcellularLocation>
    <subcellularLocation>
        <location evidence="2">Secreted</location>
    </subcellularLocation>
</comment>
<dbReference type="InterPro" id="IPR014044">
    <property type="entry name" value="CAP_dom"/>
</dbReference>
<feature type="transmembrane region" description="Helical" evidence="7">
    <location>
        <begin position="164"/>
        <end position="182"/>
    </location>
</feature>
<proteinExistence type="inferred from homology"/>
<feature type="transmembrane region" description="Helical" evidence="7">
    <location>
        <begin position="123"/>
        <end position="144"/>
    </location>
</feature>
<feature type="transmembrane region" description="Helical" evidence="7">
    <location>
        <begin position="14"/>
        <end position="33"/>
    </location>
</feature>
<feature type="domain" description="SCP" evidence="8">
    <location>
        <begin position="518"/>
        <end position="670"/>
    </location>
</feature>